<organism evidence="2 3">
    <name type="scientific">Parasphingorhabdus litoris</name>
    <dbReference type="NCBI Taxonomy" id="394733"/>
    <lineage>
        <taxon>Bacteria</taxon>
        <taxon>Pseudomonadati</taxon>
        <taxon>Pseudomonadota</taxon>
        <taxon>Alphaproteobacteria</taxon>
        <taxon>Sphingomonadales</taxon>
        <taxon>Sphingomonadaceae</taxon>
        <taxon>Parasphingorhabdus</taxon>
    </lineage>
</organism>
<gene>
    <name evidence="2" type="ORF">GCM10009096_22560</name>
</gene>
<reference evidence="2 3" key="1">
    <citation type="journal article" date="2019" name="Int. J. Syst. Evol. Microbiol.">
        <title>The Global Catalogue of Microorganisms (GCM) 10K type strain sequencing project: providing services to taxonomists for standard genome sequencing and annotation.</title>
        <authorList>
            <consortium name="The Broad Institute Genomics Platform"/>
            <consortium name="The Broad Institute Genome Sequencing Center for Infectious Disease"/>
            <person name="Wu L."/>
            <person name="Ma J."/>
        </authorList>
    </citation>
    <scope>NUCLEOTIDE SEQUENCE [LARGE SCALE GENOMIC DNA]</scope>
    <source>
        <strain evidence="2 3">JCM 14162</strain>
    </source>
</reference>
<name>A0ABN1AMI0_9SPHN</name>
<accession>A0ABN1AMI0</accession>
<evidence type="ECO:0000256" key="1">
    <source>
        <dbReference type="SAM" id="SignalP"/>
    </source>
</evidence>
<comment type="caution">
    <text evidence="2">The sequence shown here is derived from an EMBL/GenBank/DDBJ whole genome shotgun (WGS) entry which is preliminary data.</text>
</comment>
<sequence>MKFSGMFFCCLAVAVFALSAPVAEAQHGLGQIQLMPRNHHVSGRGFGGFTQDAQFSMDEHGCVLYSIFRDAPVANRPAFPLPILGSRFSRHCIYAAPTNIISSYRTFFIVPPDDIAFWKENTRNDAPLFGYIPALSYETGVYNKALDQMRRLETDIDRQPYDRAIMLRILLNTDKKNLDDIYARRWARPTQIDGIDNIFPVHMTFRNLEVAGAADQQRILEDALHTIGVRWLTRDKSLNGMLDVGYAEEMMIEEFITQGSKDYRSSTNLP</sequence>
<dbReference type="EMBL" id="BAAAEM010000003">
    <property type="protein sequence ID" value="GAA0480066.1"/>
    <property type="molecule type" value="Genomic_DNA"/>
</dbReference>
<keyword evidence="1" id="KW-0732">Signal</keyword>
<evidence type="ECO:0000313" key="3">
    <source>
        <dbReference type="Proteomes" id="UP001500713"/>
    </source>
</evidence>
<feature type="chain" id="PRO_5046962795" evidence="1">
    <location>
        <begin position="26"/>
        <end position="270"/>
    </location>
</feature>
<dbReference type="Proteomes" id="UP001500713">
    <property type="component" value="Unassembled WGS sequence"/>
</dbReference>
<proteinExistence type="predicted"/>
<protein>
    <submittedName>
        <fullName evidence="2">Uncharacterized protein</fullName>
    </submittedName>
</protein>
<feature type="signal peptide" evidence="1">
    <location>
        <begin position="1"/>
        <end position="25"/>
    </location>
</feature>
<evidence type="ECO:0000313" key="2">
    <source>
        <dbReference type="EMBL" id="GAA0480066.1"/>
    </source>
</evidence>
<keyword evidence="3" id="KW-1185">Reference proteome</keyword>